<evidence type="ECO:0000256" key="3">
    <source>
        <dbReference type="ARBA" id="ARBA00023163"/>
    </source>
</evidence>
<accession>A0A2V3U3S3</accession>
<dbReference type="SMART" id="SM00418">
    <property type="entry name" value="HTH_ARSR"/>
    <property type="match status" value="1"/>
</dbReference>
<proteinExistence type="predicted"/>
<evidence type="ECO:0000256" key="1">
    <source>
        <dbReference type="ARBA" id="ARBA00023015"/>
    </source>
</evidence>
<comment type="caution">
    <text evidence="5">The sequence shown here is derived from an EMBL/GenBank/DDBJ whole genome shotgun (WGS) entry which is preliminary data.</text>
</comment>
<dbReference type="Proteomes" id="UP000248021">
    <property type="component" value="Unassembled WGS sequence"/>
</dbReference>
<reference evidence="5 6" key="1">
    <citation type="submission" date="2018-05" db="EMBL/GenBank/DDBJ databases">
        <title>Genomic Encyclopedia of Type Strains, Phase IV (KMG-IV): sequencing the most valuable type-strain genomes for metagenomic binning, comparative biology and taxonomic classification.</title>
        <authorList>
            <person name="Goeker M."/>
        </authorList>
    </citation>
    <scope>NUCLEOTIDE SEQUENCE [LARGE SCALE GENOMIC DNA]</scope>
    <source>
        <strain evidence="5 6">DSM 6462</strain>
    </source>
</reference>
<keyword evidence="1" id="KW-0805">Transcription regulation</keyword>
<dbReference type="GO" id="GO:0003700">
    <property type="term" value="F:DNA-binding transcription factor activity"/>
    <property type="evidence" value="ECO:0007669"/>
    <property type="project" value="InterPro"/>
</dbReference>
<keyword evidence="3" id="KW-0804">Transcription</keyword>
<dbReference type="PANTHER" id="PTHR43132">
    <property type="entry name" value="ARSENICAL RESISTANCE OPERON REPRESSOR ARSR-RELATED"/>
    <property type="match status" value="1"/>
</dbReference>
<dbReference type="GO" id="GO:0003677">
    <property type="term" value="F:DNA binding"/>
    <property type="evidence" value="ECO:0007669"/>
    <property type="project" value="UniProtKB-KW"/>
</dbReference>
<dbReference type="PANTHER" id="PTHR43132:SF2">
    <property type="entry name" value="ARSENICAL RESISTANCE OPERON REPRESSOR ARSR-RELATED"/>
    <property type="match status" value="1"/>
</dbReference>
<dbReference type="AlphaFoldDB" id="A0A2V3U3S3"/>
<dbReference type="InterPro" id="IPR036388">
    <property type="entry name" value="WH-like_DNA-bd_sf"/>
</dbReference>
<dbReference type="NCBIfam" id="NF033788">
    <property type="entry name" value="HTH_metalloreg"/>
    <property type="match status" value="1"/>
</dbReference>
<dbReference type="PROSITE" id="PS50987">
    <property type="entry name" value="HTH_ARSR_2"/>
    <property type="match status" value="1"/>
</dbReference>
<gene>
    <name evidence="5" type="ORF">C7450_107415</name>
</gene>
<dbReference type="InterPro" id="IPR036390">
    <property type="entry name" value="WH_DNA-bd_sf"/>
</dbReference>
<feature type="domain" description="HTH arsR-type" evidence="4">
    <location>
        <begin position="33"/>
        <end position="129"/>
    </location>
</feature>
<sequence>MIPGQSKRPSRAFLLGLALHLTFKYSKFNTMNVKEMIPASESAAELMRSLSHPQRLLTLCALGRDEKSVAALRQELGIEQVPMSQQLMRLRADGLVESRREGTTVYYRIARPEVLLVVEALHAAFCPPAHPPKDRATAACGDSPA</sequence>
<evidence type="ECO:0000256" key="2">
    <source>
        <dbReference type="ARBA" id="ARBA00023125"/>
    </source>
</evidence>
<dbReference type="InterPro" id="IPR051011">
    <property type="entry name" value="Metal_resp_trans_reg"/>
</dbReference>
<organism evidence="5 6">
    <name type="scientific">Chelatococcus asaccharovorans</name>
    <dbReference type="NCBI Taxonomy" id="28210"/>
    <lineage>
        <taxon>Bacteria</taxon>
        <taxon>Pseudomonadati</taxon>
        <taxon>Pseudomonadota</taxon>
        <taxon>Alphaproteobacteria</taxon>
        <taxon>Hyphomicrobiales</taxon>
        <taxon>Chelatococcaceae</taxon>
        <taxon>Chelatococcus</taxon>
    </lineage>
</organism>
<dbReference type="EMBL" id="QJJK01000007">
    <property type="protein sequence ID" value="PXW57374.1"/>
    <property type="molecule type" value="Genomic_DNA"/>
</dbReference>
<evidence type="ECO:0000313" key="5">
    <source>
        <dbReference type="EMBL" id="PXW57374.1"/>
    </source>
</evidence>
<evidence type="ECO:0000313" key="6">
    <source>
        <dbReference type="Proteomes" id="UP000248021"/>
    </source>
</evidence>
<dbReference type="CDD" id="cd00090">
    <property type="entry name" value="HTH_ARSR"/>
    <property type="match status" value="1"/>
</dbReference>
<dbReference type="Gene3D" id="1.10.10.10">
    <property type="entry name" value="Winged helix-like DNA-binding domain superfamily/Winged helix DNA-binding domain"/>
    <property type="match status" value="1"/>
</dbReference>
<protein>
    <submittedName>
        <fullName evidence="5">DNA-binding transcriptional ArsR family regulator</fullName>
    </submittedName>
</protein>
<dbReference type="InterPro" id="IPR001845">
    <property type="entry name" value="HTH_ArsR_DNA-bd_dom"/>
</dbReference>
<evidence type="ECO:0000259" key="4">
    <source>
        <dbReference type="PROSITE" id="PS50987"/>
    </source>
</evidence>
<keyword evidence="6" id="KW-1185">Reference proteome</keyword>
<dbReference type="SUPFAM" id="SSF46785">
    <property type="entry name" value="Winged helix' DNA-binding domain"/>
    <property type="match status" value="1"/>
</dbReference>
<dbReference type="PRINTS" id="PR00778">
    <property type="entry name" value="HTHARSR"/>
</dbReference>
<name>A0A2V3U3S3_9HYPH</name>
<keyword evidence="2 5" id="KW-0238">DNA-binding</keyword>
<dbReference type="InterPro" id="IPR011991">
    <property type="entry name" value="ArsR-like_HTH"/>
</dbReference>